<evidence type="ECO:0000313" key="12">
    <source>
        <dbReference type="Proteomes" id="UP000319731"/>
    </source>
</evidence>
<proteinExistence type="inferred from homology"/>
<protein>
    <recommendedName>
        <fullName evidence="8">Peroxidase</fullName>
        <ecNumber evidence="8">1.11.1.-</ecNumber>
    </recommendedName>
</protein>
<evidence type="ECO:0000256" key="1">
    <source>
        <dbReference type="ARBA" id="ARBA00003917"/>
    </source>
</evidence>
<gene>
    <name evidence="11" type="ORF">SmJEL517_g05136</name>
</gene>
<evidence type="ECO:0000256" key="7">
    <source>
        <dbReference type="ARBA" id="ARBA00023004"/>
    </source>
</evidence>
<sequence length="274" mass="30964">MTVAQQLEGYFQNYAAVKKDILSIMKNEAYDDGSLGPILVRLAWHASGTYDKNTKTGGSNGASMRFAPESTDPENNGLQIARAFLETVRSRHPWISRGDLWTLAGATCVEAMGGPKIPWRSGRIDIEATKVKPSQVPENGKLPDGAFGPEKLRATFYRMGFNDREIVALSGAHVLGRCHKAWSGYEGKWVENPTEFSNEYFHGLIYEKWFPKEWDGKFQYENDEGEMMLPSDMALVEDPEFKKYCQIYADNQETFFRDFAAAYGKVLELGVTRR</sequence>
<dbReference type="GO" id="GO:0042744">
    <property type="term" value="P:hydrogen peroxide catabolic process"/>
    <property type="evidence" value="ECO:0007669"/>
    <property type="project" value="TreeGrafter"/>
</dbReference>
<evidence type="ECO:0000259" key="10">
    <source>
        <dbReference type="PROSITE" id="PS50873"/>
    </source>
</evidence>
<keyword evidence="7" id="KW-0408">Iron</keyword>
<evidence type="ECO:0000256" key="9">
    <source>
        <dbReference type="SAM" id="MobiDB-lite"/>
    </source>
</evidence>
<dbReference type="PRINTS" id="PR00458">
    <property type="entry name" value="PEROXIDASE"/>
</dbReference>
<dbReference type="InterPro" id="IPR019794">
    <property type="entry name" value="Peroxidases_AS"/>
</dbReference>
<dbReference type="GO" id="GO:0034599">
    <property type="term" value="P:cellular response to oxidative stress"/>
    <property type="evidence" value="ECO:0007669"/>
    <property type="project" value="InterPro"/>
</dbReference>
<dbReference type="FunFam" id="1.10.520.10:FF:000005">
    <property type="entry name" value="Cytochrome c peroxidase"/>
    <property type="match status" value="1"/>
</dbReference>
<comment type="function">
    <text evidence="1">Destroys radicals which are normally produced within the cells and which are toxic to biological systems.</text>
</comment>
<dbReference type="PROSITE" id="PS00436">
    <property type="entry name" value="PEROXIDASE_2"/>
    <property type="match status" value="1"/>
</dbReference>
<keyword evidence="3 8" id="KW-0575">Peroxidase</keyword>
<keyword evidence="12" id="KW-1185">Reference proteome</keyword>
<comment type="similarity">
    <text evidence="2">Belongs to the peroxidase family. Cytochrome c peroxidase subfamily.</text>
</comment>
<dbReference type="GeneID" id="42006360"/>
<dbReference type="EMBL" id="QEAO01000043">
    <property type="protein sequence ID" value="TPX31516.1"/>
    <property type="molecule type" value="Genomic_DNA"/>
</dbReference>
<dbReference type="InterPro" id="IPR044831">
    <property type="entry name" value="Ccp1-like"/>
</dbReference>
<evidence type="ECO:0000256" key="2">
    <source>
        <dbReference type="ARBA" id="ARBA00005997"/>
    </source>
</evidence>
<organism evidence="11 12">
    <name type="scientific">Synchytrium microbalum</name>
    <dbReference type="NCBI Taxonomy" id="1806994"/>
    <lineage>
        <taxon>Eukaryota</taxon>
        <taxon>Fungi</taxon>
        <taxon>Fungi incertae sedis</taxon>
        <taxon>Chytridiomycota</taxon>
        <taxon>Chytridiomycota incertae sedis</taxon>
        <taxon>Chytridiomycetes</taxon>
        <taxon>Synchytriales</taxon>
        <taxon>Synchytriaceae</taxon>
        <taxon>Synchytrium</taxon>
    </lineage>
</organism>
<dbReference type="GO" id="GO:0004601">
    <property type="term" value="F:peroxidase activity"/>
    <property type="evidence" value="ECO:0007669"/>
    <property type="project" value="UniProtKB-KW"/>
</dbReference>
<evidence type="ECO:0000256" key="5">
    <source>
        <dbReference type="ARBA" id="ARBA00022723"/>
    </source>
</evidence>
<dbReference type="FunFam" id="1.10.420.10:FF:000009">
    <property type="entry name" value="Ascorbate peroxidase"/>
    <property type="match status" value="1"/>
</dbReference>
<dbReference type="PROSITE" id="PS50873">
    <property type="entry name" value="PEROXIDASE_4"/>
    <property type="match status" value="1"/>
</dbReference>
<dbReference type="Pfam" id="PF00141">
    <property type="entry name" value="peroxidase"/>
    <property type="match status" value="1"/>
</dbReference>
<evidence type="ECO:0000256" key="8">
    <source>
        <dbReference type="RuleBase" id="RU363051"/>
    </source>
</evidence>
<evidence type="ECO:0000256" key="4">
    <source>
        <dbReference type="ARBA" id="ARBA00022617"/>
    </source>
</evidence>
<reference evidence="11 12" key="1">
    <citation type="journal article" date="2019" name="Sci. Rep.">
        <title>Comparative genomics of chytrid fungi reveal insights into the obligate biotrophic and pathogenic lifestyle of Synchytrium endobioticum.</title>
        <authorList>
            <person name="van de Vossenberg B.T.L.H."/>
            <person name="Warris S."/>
            <person name="Nguyen H.D.T."/>
            <person name="van Gent-Pelzer M.P.E."/>
            <person name="Joly D.L."/>
            <person name="van de Geest H.C."/>
            <person name="Bonants P.J.M."/>
            <person name="Smith D.S."/>
            <person name="Levesque C.A."/>
            <person name="van der Lee T.A.J."/>
        </authorList>
    </citation>
    <scope>NUCLEOTIDE SEQUENCE [LARGE SCALE GENOMIC DNA]</scope>
    <source>
        <strain evidence="11 12">JEL517</strain>
    </source>
</reference>
<keyword evidence="4" id="KW-0349">Heme</keyword>
<feature type="domain" description="Plant heme peroxidase family profile" evidence="10">
    <location>
        <begin position="1"/>
        <end position="274"/>
    </location>
</feature>
<comment type="caution">
    <text evidence="11">The sequence shown here is derived from an EMBL/GenBank/DDBJ whole genome shotgun (WGS) entry which is preliminary data.</text>
</comment>
<dbReference type="RefSeq" id="XP_031022924.1">
    <property type="nucleotide sequence ID" value="XM_031171063.1"/>
</dbReference>
<keyword evidence="5" id="KW-0479">Metal-binding</keyword>
<dbReference type="InterPro" id="IPR010255">
    <property type="entry name" value="Haem_peroxidase_sf"/>
</dbReference>
<evidence type="ECO:0000256" key="3">
    <source>
        <dbReference type="ARBA" id="ARBA00022559"/>
    </source>
</evidence>
<dbReference type="Gene3D" id="1.10.420.10">
    <property type="entry name" value="Peroxidase, domain 2"/>
    <property type="match status" value="1"/>
</dbReference>
<dbReference type="InterPro" id="IPR002207">
    <property type="entry name" value="Peroxidase_I"/>
</dbReference>
<dbReference type="CDD" id="cd00691">
    <property type="entry name" value="ascorbate_peroxidase"/>
    <property type="match status" value="1"/>
</dbReference>
<dbReference type="PRINTS" id="PR00459">
    <property type="entry name" value="ASPEROXIDASE"/>
</dbReference>
<evidence type="ECO:0000256" key="6">
    <source>
        <dbReference type="ARBA" id="ARBA00023002"/>
    </source>
</evidence>
<dbReference type="GO" id="GO:0046872">
    <property type="term" value="F:metal ion binding"/>
    <property type="evidence" value="ECO:0007669"/>
    <property type="project" value="UniProtKB-UniRule"/>
</dbReference>
<feature type="region of interest" description="Disordered" evidence="9">
    <location>
        <begin position="53"/>
        <end position="72"/>
    </location>
</feature>
<accession>A0A507C0M2</accession>
<dbReference type="STRING" id="1806994.A0A507C0M2"/>
<dbReference type="OrthoDB" id="2859658at2759"/>
<dbReference type="AlphaFoldDB" id="A0A507C0M2"/>
<dbReference type="Gene3D" id="1.10.520.10">
    <property type="match status" value="1"/>
</dbReference>
<dbReference type="SUPFAM" id="SSF48113">
    <property type="entry name" value="Heme-dependent peroxidases"/>
    <property type="match status" value="1"/>
</dbReference>
<dbReference type="PANTHER" id="PTHR31356:SF36">
    <property type="entry name" value="L-ASCORBATE PEROXIDASE 3"/>
    <property type="match status" value="1"/>
</dbReference>
<name>A0A507C0M2_9FUNG</name>
<dbReference type="EC" id="1.11.1.-" evidence="8"/>
<dbReference type="GO" id="GO:0020037">
    <property type="term" value="F:heme binding"/>
    <property type="evidence" value="ECO:0007669"/>
    <property type="project" value="UniProtKB-UniRule"/>
</dbReference>
<dbReference type="PANTHER" id="PTHR31356">
    <property type="entry name" value="THYLAKOID LUMENAL 29 KDA PROTEIN, CHLOROPLASTIC-RELATED"/>
    <property type="match status" value="1"/>
</dbReference>
<keyword evidence="6 8" id="KW-0560">Oxidoreductase</keyword>
<dbReference type="Proteomes" id="UP000319731">
    <property type="component" value="Unassembled WGS sequence"/>
</dbReference>
<dbReference type="GO" id="GO:0000302">
    <property type="term" value="P:response to reactive oxygen species"/>
    <property type="evidence" value="ECO:0007669"/>
    <property type="project" value="TreeGrafter"/>
</dbReference>
<evidence type="ECO:0000313" key="11">
    <source>
        <dbReference type="EMBL" id="TPX31516.1"/>
    </source>
</evidence>
<dbReference type="InterPro" id="IPR002016">
    <property type="entry name" value="Haem_peroxidase"/>
</dbReference>